<dbReference type="AlphaFoldDB" id="A0A9P4Q7B8"/>
<comment type="caution">
    <text evidence="2">The sequence shown here is derived from an EMBL/GenBank/DDBJ whole genome shotgun (WGS) entry which is preliminary data.</text>
</comment>
<keyword evidence="1" id="KW-0732">Signal</keyword>
<evidence type="ECO:0000256" key="1">
    <source>
        <dbReference type="SAM" id="SignalP"/>
    </source>
</evidence>
<sequence>MNLLIIILQSLFLTNLIHENQHVYLPHHEMKYFSSSEEYSSHASSNENVIQASLPKTICSAINVDNDGEITQVSVQRKLAASQSTVQDYLNQIAVASIQQAAFLPAAKLLEQAAALPDAFLCSDMSKHDLLLNDPQGRIGSKRLRQVLSGSLQQKFSAFRQVMLSMMAPSIMSLQILKRKLRSTESLP</sequence>
<accession>A0A9P4Q7B8</accession>
<dbReference type="Proteomes" id="UP000799441">
    <property type="component" value="Unassembled WGS sequence"/>
</dbReference>
<gene>
    <name evidence="2" type="ORF">K431DRAFT_284394</name>
</gene>
<protein>
    <submittedName>
        <fullName evidence="2">Uncharacterized protein</fullName>
    </submittedName>
</protein>
<evidence type="ECO:0000313" key="2">
    <source>
        <dbReference type="EMBL" id="KAF2721952.1"/>
    </source>
</evidence>
<feature type="chain" id="PRO_5040300046" evidence="1">
    <location>
        <begin position="20"/>
        <end position="188"/>
    </location>
</feature>
<proteinExistence type="predicted"/>
<feature type="signal peptide" evidence="1">
    <location>
        <begin position="1"/>
        <end position="19"/>
    </location>
</feature>
<reference evidence="2" key="1">
    <citation type="journal article" date="2020" name="Stud. Mycol.">
        <title>101 Dothideomycetes genomes: a test case for predicting lifestyles and emergence of pathogens.</title>
        <authorList>
            <person name="Haridas S."/>
            <person name="Albert R."/>
            <person name="Binder M."/>
            <person name="Bloem J."/>
            <person name="Labutti K."/>
            <person name="Salamov A."/>
            <person name="Andreopoulos B."/>
            <person name="Baker S."/>
            <person name="Barry K."/>
            <person name="Bills G."/>
            <person name="Bluhm B."/>
            <person name="Cannon C."/>
            <person name="Castanera R."/>
            <person name="Culley D."/>
            <person name="Daum C."/>
            <person name="Ezra D."/>
            <person name="Gonzalez J."/>
            <person name="Henrissat B."/>
            <person name="Kuo A."/>
            <person name="Liang C."/>
            <person name="Lipzen A."/>
            <person name="Lutzoni F."/>
            <person name="Magnuson J."/>
            <person name="Mondo S."/>
            <person name="Nolan M."/>
            <person name="Ohm R."/>
            <person name="Pangilinan J."/>
            <person name="Park H.-J."/>
            <person name="Ramirez L."/>
            <person name="Alfaro M."/>
            <person name="Sun H."/>
            <person name="Tritt A."/>
            <person name="Yoshinaga Y."/>
            <person name="Zwiers L.-H."/>
            <person name="Turgeon B."/>
            <person name="Goodwin S."/>
            <person name="Spatafora J."/>
            <person name="Crous P."/>
            <person name="Grigoriev I."/>
        </authorList>
    </citation>
    <scope>NUCLEOTIDE SEQUENCE</scope>
    <source>
        <strain evidence="2">CBS 116435</strain>
    </source>
</reference>
<name>A0A9P4Q7B8_9PEZI</name>
<dbReference type="EMBL" id="MU003786">
    <property type="protein sequence ID" value="KAF2721952.1"/>
    <property type="molecule type" value="Genomic_DNA"/>
</dbReference>
<evidence type="ECO:0000313" key="3">
    <source>
        <dbReference type="Proteomes" id="UP000799441"/>
    </source>
</evidence>
<keyword evidence="3" id="KW-1185">Reference proteome</keyword>
<organism evidence="2 3">
    <name type="scientific">Polychaeton citri CBS 116435</name>
    <dbReference type="NCBI Taxonomy" id="1314669"/>
    <lineage>
        <taxon>Eukaryota</taxon>
        <taxon>Fungi</taxon>
        <taxon>Dikarya</taxon>
        <taxon>Ascomycota</taxon>
        <taxon>Pezizomycotina</taxon>
        <taxon>Dothideomycetes</taxon>
        <taxon>Dothideomycetidae</taxon>
        <taxon>Capnodiales</taxon>
        <taxon>Capnodiaceae</taxon>
        <taxon>Polychaeton</taxon>
    </lineage>
</organism>